<feature type="non-terminal residue" evidence="1">
    <location>
        <position position="1"/>
    </location>
</feature>
<dbReference type="Gene3D" id="3.40.50.150">
    <property type="entry name" value="Vaccinia Virus protein VP39"/>
    <property type="match status" value="1"/>
</dbReference>
<evidence type="ECO:0000313" key="1">
    <source>
        <dbReference type="EMBL" id="VAX24828.1"/>
    </source>
</evidence>
<protein>
    <recommendedName>
        <fullName evidence="2">Methyltransferase type 11 domain-containing protein</fullName>
    </recommendedName>
</protein>
<reference evidence="1" key="1">
    <citation type="submission" date="2018-06" db="EMBL/GenBank/DDBJ databases">
        <authorList>
            <person name="Zhirakovskaya E."/>
        </authorList>
    </citation>
    <scope>NUCLEOTIDE SEQUENCE</scope>
</reference>
<dbReference type="SUPFAM" id="SSF53335">
    <property type="entry name" value="S-adenosyl-L-methionine-dependent methyltransferases"/>
    <property type="match status" value="1"/>
</dbReference>
<dbReference type="InterPro" id="IPR029063">
    <property type="entry name" value="SAM-dependent_MTases_sf"/>
</dbReference>
<dbReference type="Pfam" id="PF13489">
    <property type="entry name" value="Methyltransf_23"/>
    <property type="match status" value="1"/>
</dbReference>
<sequence>RYHRAISYFETLDRMAPDDAPDSLYQSLVNIGRWIQTDDKSMSLEADFMRLLCRGSGIDVGCGGDKTCPEAVGVDITPGGDKGVHGSQTAVKSSADITASGDHLPMIETGSLDFVISRHNMEHYKDYIKAVKEWIRVLKPGGLLGVVTPDHQWVDTIRLDPTHYHVFTKESLKRLFNHLPGLHLSHTGVSAPLWSVMAIAQKTPLDKPFEFLTAYNRREAQRCISRSQRYAEDGHNDLAGECETEARLLKENKTL</sequence>
<accession>A0A3B1CLJ4</accession>
<dbReference type="CDD" id="cd02440">
    <property type="entry name" value="AdoMet_MTases"/>
    <property type="match status" value="1"/>
</dbReference>
<evidence type="ECO:0008006" key="2">
    <source>
        <dbReference type="Google" id="ProtNLM"/>
    </source>
</evidence>
<proteinExistence type="predicted"/>
<dbReference type="AlphaFoldDB" id="A0A3B1CLJ4"/>
<name>A0A3B1CLJ4_9ZZZZ</name>
<dbReference type="EMBL" id="UOGA01000279">
    <property type="protein sequence ID" value="VAX24828.1"/>
    <property type="molecule type" value="Genomic_DNA"/>
</dbReference>
<organism evidence="1">
    <name type="scientific">hydrothermal vent metagenome</name>
    <dbReference type="NCBI Taxonomy" id="652676"/>
    <lineage>
        <taxon>unclassified sequences</taxon>
        <taxon>metagenomes</taxon>
        <taxon>ecological metagenomes</taxon>
    </lineage>
</organism>
<gene>
    <name evidence="1" type="ORF">MNBD_NITROSPINAE04-2503</name>
</gene>